<feature type="domain" description="EVE" evidence="2">
    <location>
        <begin position="28"/>
        <end position="160"/>
    </location>
</feature>
<dbReference type="InterPro" id="IPR015947">
    <property type="entry name" value="PUA-like_sf"/>
</dbReference>
<reference evidence="3 4" key="1">
    <citation type="submission" date="2024-08" db="EMBL/GenBank/DDBJ databases">
        <authorList>
            <person name="Lu H."/>
        </authorList>
    </citation>
    <scope>NUCLEOTIDE SEQUENCE [LARGE SCALE GENOMIC DNA]</scope>
    <source>
        <strain evidence="3 4">BYS78W</strain>
    </source>
</reference>
<name>A0ABW7HK95_9BURK</name>
<dbReference type="Pfam" id="PF01878">
    <property type="entry name" value="EVE"/>
    <property type="match status" value="1"/>
</dbReference>
<comment type="caution">
    <text evidence="3">The sequence shown here is derived from an EMBL/GenBank/DDBJ whole genome shotgun (WGS) entry which is preliminary data.</text>
</comment>
<dbReference type="Gene3D" id="3.10.590.10">
    <property type="entry name" value="ph1033 like domains"/>
    <property type="match status" value="1"/>
</dbReference>
<evidence type="ECO:0000313" key="4">
    <source>
        <dbReference type="Proteomes" id="UP001606134"/>
    </source>
</evidence>
<evidence type="ECO:0000313" key="3">
    <source>
        <dbReference type="EMBL" id="MFG6490349.1"/>
    </source>
</evidence>
<protein>
    <recommendedName>
        <fullName evidence="1">UPF0310 protein ACG04R_27005</fullName>
    </recommendedName>
</protein>
<dbReference type="Proteomes" id="UP001606134">
    <property type="component" value="Unassembled WGS sequence"/>
</dbReference>
<evidence type="ECO:0000256" key="1">
    <source>
        <dbReference type="HAMAP-Rule" id="MF_00771"/>
    </source>
</evidence>
<dbReference type="NCBIfam" id="NF002616">
    <property type="entry name" value="PRK02268.1-2"/>
    <property type="match status" value="1"/>
</dbReference>
<accession>A0ABW7HK95</accession>
<gene>
    <name evidence="3" type="ORF">ACG04R_27005</name>
</gene>
<comment type="similarity">
    <text evidence="1">Belongs to the UPF0310 family.</text>
</comment>
<dbReference type="EMBL" id="JBIGIC010000021">
    <property type="protein sequence ID" value="MFG6490349.1"/>
    <property type="molecule type" value="Genomic_DNA"/>
</dbReference>
<proteinExistence type="inferred from homology"/>
<dbReference type="InterPro" id="IPR002740">
    <property type="entry name" value="EVE_domain"/>
</dbReference>
<evidence type="ECO:0000259" key="2">
    <source>
        <dbReference type="Pfam" id="PF01878"/>
    </source>
</evidence>
<organism evidence="3 4">
    <name type="scientific">Pelomonas candidula</name>
    <dbReference type="NCBI Taxonomy" id="3299025"/>
    <lineage>
        <taxon>Bacteria</taxon>
        <taxon>Pseudomonadati</taxon>
        <taxon>Pseudomonadota</taxon>
        <taxon>Betaproteobacteria</taxon>
        <taxon>Burkholderiales</taxon>
        <taxon>Sphaerotilaceae</taxon>
        <taxon>Roseateles</taxon>
    </lineage>
</organism>
<keyword evidence="4" id="KW-1185">Reference proteome</keyword>
<dbReference type="InterPro" id="IPR022996">
    <property type="entry name" value="UPF0310"/>
</dbReference>
<dbReference type="CDD" id="cd21132">
    <property type="entry name" value="EVE-like"/>
    <property type="match status" value="1"/>
</dbReference>
<dbReference type="SUPFAM" id="SSF88697">
    <property type="entry name" value="PUA domain-like"/>
    <property type="match status" value="1"/>
</dbReference>
<dbReference type="HAMAP" id="MF_00771">
    <property type="entry name" value="UPF0310"/>
    <property type="match status" value="1"/>
</dbReference>
<dbReference type="RefSeq" id="WP_394417396.1">
    <property type="nucleotide sequence ID" value="NZ_JBIGIC010000021.1"/>
</dbReference>
<sequence length="171" mass="18681">MTALPAVAQSSLWAEPPQPAVISPRGNWIAVASATHARRGCAERDAGYMQVCHGKVAPLRRVKAGDRVAYYAPTVTMGGSDKLQAFVSIGLVQLGDPYAFDMGDGFVPFRKDVAYVPAKEAPIAPLLDHFEFVQDRTRWGYAFRFGLFAISDHDMRLIADAMGADAQSLHW</sequence>